<dbReference type="PANTHER" id="PTHR42783:SF3">
    <property type="entry name" value="GLUTAMATE SYNTHASE [NADPH] SMALL CHAIN-RELATED"/>
    <property type="match status" value="1"/>
</dbReference>
<evidence type="ECO:0000256" key="3">
    <source>
        <dbReference type="ARBA" id="ARBA00023014"/>
    </source>
</evidence>
<dbReference type="Pfam" id="PF12838">
    <property type="entry name" value="Fer4_7"/>
    <property type="match status" value="1"/>
</dbReference>
<dbReference type="SUPFAM" id="SSF46548">
    <property type="entry name" value="alpha-helical ferredoxin"/>
    <property type="match status" value="2"/>
</dbReference>
<feature type="domain" description="4Fe-4S ferredoxin-type" evidence="4">
    <location>
        <begin position="479"/>
        <end position="509"/>
    </location>
</feature>
<evidence type="ECO:0000256" key="1">
    <source>
        <dbReference type="ARBA" id="ARBA00022723"/>
    </source>
</evidence>
<dbReference type="InterPro" id="IPR009051">
    <property type="entry name" value="Helical_ferredxn"/>
</dbReference>
<evidence type="ECO:0000313" key="6">
    <source>
        <dbReference type="Proteomes" id="UP000245712"/>
    </source>
</evidence>
<name>A0ABX5KHD8_9BURK</name>
<dbReference type="PRINTS" id="PR00368">
    <property type="entry name" value="FADPNR"/>
</dbReference>
<accession>A0ABX5KHD8</accession>
<dbReference type="Gene3D" id="3.30.70.20">
    <property type="match status" value="1"/>
</dbReference>
<dbReference type="InterPro" id="IPR036188">
    <property type="entry name" value="FAD/NAD-bd_sf"/>
</dbReference>
<sequence length="556" mass="59548">MNVRLENMSPVVDLTRRQAIGPVRTRHPVWHDLLPPCNDACPAGEDIQGWLALAQAGKYEAAWRHLVADNPFPAIHGRVCYHPCESACNRGELDSAVSVHAVERFLGDLALEHGWTITPAPATGKRVLIVGAGPCGLSAAWHLARRGHAVEVREAGPVAGGMLHFGIPAYRLPRDVLNHEIGRLEALGVRFVLNHKVGDLAAEKAAGGFDAVLLAIGAQVARHIDIPARDAARVFDAVSVLRATGTGERPQLGRRVVVYGGGNTAMDAARTARRLGAQEALIVYYRDRAHMGALPFEAEEALEEGVRIRWLSSIRDIDGQSIRVEKMRLDENGRAQPTGEYETLEADSLILALGQQTDTAFLREVPGIGFEADGTVIVGDDFQTGCAGVFAGGDMTPANRTVTTATGHGKRAARHIDAWLRGEPFVTPARHAIVGFDALHLPLYSDALPSAQPVLPVAGRSGFEEVLGGLDERAARHEARRCLSCGNCYECDNCYAACPTGAIERLGPGRGYEVNLGRCTGCAVCFEQCPCHAIDMTPEASAAAIPNANPNTEAVR</sequence>
<dbReference type="Gene3D" id="3.50.50.60">
    <property type="entry name" value="FAD/NAD(P)-binding domain"/>
    <property type="match status" value="2"/>
</dbReference>
<dbReference type="PRINTS" id="PR00469">
    <property type="entry name" value="PNDRDTASEII"/>
</dbReference>
<keyword evidence="3" id="KW-0411">Iron-sulfur</keyword>
<keyword evidence="6" id="KW-1185">Reference proteome</keyword>
<keyword evidence="2" id="KW-0408">Iron</keyword>
<gene>
    <name evidence="5" type="ORF">C7402_11247</name>
</gene>
<dbReference type="EMBL" id="QEOB01000012">
    <property type="protein sequence ID" value="PVX79860.1"/>
    <property type="molecule type" value="Genomic_DNA"/>
</dbReference>
<dbReference type="InterPro" id="IPR017900">
    <property type="entry name" value="4Fe4S_Fe_S_CS"/>
</dbReference>
<dbReference type="RefSeq" id="WP_116612439.1">
    <property type="nucleotide sequence ID" value="NZ_QEOB01000012.1"/>
</dbReference>
<dbReference type="Proteomes" id="UP000245712">
    <property type="component" value="Unassembled WGS sequence"/>
</dbReference>
<evidence type="ECO:0000256" key="2">
    <source>
        <dbReference type="ARBA" id="ARBA00023004"/>
    </source>
</evidence>
<evidence type="ECO:0000259" key="4">
    <source>
        <dbReference type="PROSITE" id="PS51379"/>
    </source>
</evidence>
<keyword evidence="1" id="KW-0479">Metal-binding</keyword>
<reference evidence="5 6" key="1">
    <citation type="submission" date="2018-05" db="EMBL/GenBank/DDBJ databases">
        <title>Genomic Encyclopedia of Type Strains, Phase IV (KMG-V): Genome sequencing to study the core and pangenomes of soil and plant-associated prokaryotes.</title>
        <authorList>
            <person name="Whitman W."/>
        </authorList>
    </citation>
    <scope>NUCLEOTIDE SEQUENCE [LARGE SCALE GENOMIC DNA]</scope>
    <source>
        <strain evidence="5 6">SCZa-39</strain>
    </source>
</reference>
<dbReference type="Gene3D" id="1.10.1060.10">
    <property type="entry name" value="Alpha-helical ferredoxin"/>
    <property type="match status" value="1"/>
</dbReference>
<comment type="caution">
    <text evidence="5">The sequence shown here is derived from an EMBL/GenBank/DDBJ whole genome shotgun (WGS) entry which is preliminary data.</text>
</comment>
<dbReference type="PANTHER" id="PTHR42783">
    <property type="entry name" value="GLUTAMATE SYNTHASE [NADPH] SMALL CHAIN"/>
    <property type="match status" value="1"/>
</dbReference>
<dbReference type="NCBIfam" id="NF009410">
    <property type="entry name" value="PRK12771.1"/>
    <property type="match status" value="1"/>
</dbReference>
<dbReference type="PROSITE" id="PS00198">
    <property type="entry name" value="4FE4S_FER_1"/>
    <property type="match status" value="2"/>
</dbReference>
<protein>
    <submittedName>
        <fullName evidence="5">NADPH-dependent glutamate synthase beta subunit-like oxidoreductase</fullName>
    </submittedName>
</protein>
<proteinExistence type="predicted"/>
<organism evidence="5 6">
    <name type="scientific">Paraburkholderia unamae</name>
    <dbReference type="NCBI Taxonomy" id="219649"/>
    <lineage>
        <taxon>Bacteria</taxon>
        <taxon>Pseudomonadati</taxon>
        <taxon>Pseudomonadota</taxon>
        <taxon>Betaproteobacteria</taxon>
        <taxon>Burkholderiales</taxon>
        <taxon>Burkholderiaceae</taxon>
        <taxon>Paraburkholderia</taxon>
    </lineage>
</organism>
<dbReference type="PROSITE" id="PS51379">
    <property type="entry name" value="4FE4S_FER_2"/>
    <property type="match status" value="2"/>
</dbReference>
<dbReference type="InterPro" id="IPR028261">
    <property type="entry name" value="DPD_II"/>
</dbReference>
<evidence type="ECO:0000313" key="5">
    <source>
        <dbReference type="EMBL" id="PVX79860.1"/>
    </source>
</evidence>
<dbReference type="Pfam" id="PF14691">
    <property type="entry name" value="Fer4_20"/>
    <property type="match status" value="1"/>
</dbReference>
<dbReference type="InterPro" id="IPR023753">
    <property type="entry name" value="FAD/NAD-binding_dom"/>
</dbReference>
<feature type="domain" description="4Fe-4S ferredoxin-type" evidence="4">
    <location>
        <begin position="510"/>
        <end position="539"/>
    </location>
</feature>
<dbReference type="Pfam" id="PF07992">
    <property type="entry name" value="Pyr_redox_2"/>
    <property type="match status" value="1"/>
</dbReference>
<dbReference type="InterPro" id="IPR017896">
    <property type="entry name" value="4Fe4S_Fe-S-bd"/>
</dbReference>
<dbReference type="SUPFAM" id="SSF51971">
    <property type="entry name" value="Nucleotide-binding domain"/>
    <property type="match status" value="1"/>
</dbReference>